<evidence type="ECO:0000313" key="1">
    <source>
        <dbReference type="EMBL" id="GEM46719.1"/>
    </source>
</evidence>
<dbReference type="EMBL" id="BJXB01000009">
    <property type="protein sequence ID" value="GEM46719.1"/>
    <property type="molecule type" value="Genomic_DNA"/>
</dbReference>
<dbReference type="AlphaFoldDB" id="A0A511N1N1"/>
<name>A0A511N1N1_DEIC1</name>
<protein>
    <submittedName>
        <fullName evidence="1">Uncharacterized protein</fullName>
    </submittedName>
</protein>
<comment type="caution">
    <text evidence="1">The sequence shown here is derived from an EMBL/GenBank/DDBJ whole genome shotgun (WGS) entry which is preliminary data.</text>
</comment>
<gene>
    <name evidence="1" type="ORF">DC3_23540</name>
</gene>
<reference evidence="1 2" key="1">
    <citation type="submission" date="2019-07" db="EMBL/GenBank/DDBJ databases">
        <title>Whole genome shotgun sequence of Deinococcus cellulosilyticus NBRC 106333.</title>
        <authorList>
            <person name="Hosoyama A."/>
            <person name="Uohara A."/>
            <person name="Ohji S."/>
            <person name="Ichikawa N."/>
        </authorList>
    </citation>
    <scope>NUCLEOTIDE SEQUENCE [LARGE SCALE GENOMIC DNA]</scope>
    <source>
        <strain evidence="1 2">NBRC 106333</strain>
    </source>
</reference>
<accession>A0A511N1N1</accession>
<dbReference type="Proteomes" id="UP000321306">
    <property type="component" value="Unassembled WGS sequence"/>
</dbReference>
<organism evidence="1 2">
    <name type="scientific">Deinococcus cellulosilyticus (strain DSM 18568 / NBRC 106333 / KACC 11606 / 5516J-15)</name>
    <dbReference type="NCBI Taxonomy" id="1223518"/>
    <lineage>
        <taxon>Bacteria</taxon>
        <taxon>Thermotogati</taxon>
        <taxon>Deinococcota</taxon>
        <taxon>Deinococci</taxon>
        <taxon>Deinococcales</taxon>
        <taxon>Deinococcaceae</taxon>
        <taxon>Deinococcus</taxon>
    </lineage>
</organism>
<proteinExistence type="predicted"/>
<keyword evidence="2" id="KW-1185">Reference proteome</keyword>
<evidence type="ECO:0000313" key="2">
    <source>
        <dbReference type="Proteomes" id="UP000321306"/>
    </source>
</evidence>
<sequence length="70" mass="7749">MHHVWVHQAQVALMGQQVAAPVHEALCSGFHHPNHKMPMGVGFKVVLVCLNPHPLQTFKKVQFADQDGST</sequence>